<feature type="signal peptide" evidence="1">
    <location>
        <begin position="1"/>
        <end position="24"/>
    </location>
</feature>
<dbReference type="SUPFAM" id="SSF49373">
    <property type="entry name" value="Invasin/intimin cell-adhesion fragments"/>
    <property type="match status" value="1"/>
</dbReference>
<dbReference type="Gene3D" id="2.60.40.1080">
    <property type="match status" value="1"/>
</dbReference>
<reference evidence="3 4" key="1">
    <citation type="submission" date="2020-05" db="EMBL/GenBank/DDBJ databases">
        <title>Complete genome sequence of Gemmatimonas greenlandica TET16.</title>
        <authorList>
            <person name="Zeng Y."/>
        </authorList>
    </citation>
    <scope>NUCLEOTIDE SEQUENCE [LARGE SCALE GENOMIC DNA]</scope>
    <source>
        <strain evidence="3 4">TET16</strain>
    </source>
</reference>
<dbReference type="PROSITE" id="PS51257">
    <property type="entry name" value="PROKAR_LIPOPROTEIN"/>
    <property type="match status" value="1"/>
</dbReference>
<protein>
    <recommendedName>
        <fullName evidence="2">BIG2 domain-containing protein</fullName>
    </recommendedName>
</protein>
<keyword evidence="1" id="KW-0732">Signal</keyword>
<evidence type="ECO:0000259" key="2">
    <source>
        <dbReference type="SMART" id="SM00635"/>
    </source>
</evidence>
<keyword evidence="4" id="KW-1185">Reference proteome</keyword>
<evidence type="ECO:0000313" key="4">
    <source>
        <dbReference type="Proteomes" id="UP000500938"/>
    </source>
</evidence>
<dbReference type="SUPFAM" id="SSF55486">
    <property type="entry name" value="Metalloproteases ('zincins'), catalytic domain"/>
    <property type="match status" value="1"/>
</dbReference>
<dbReference type="Pfam" id="PF02368">
    <property type="entry name" value="Big_2"/>
    <property type="match status" value="1"/>
</dbReference>
<accession>A0A6M4ISS5</accession>
<name>A0A6M4ISS5_9BACT</name>
<dbReference type="InterPro" id="IPR003343">
    <property type="entry name" value="Big_2"/>
</dbReference>
<organism evidence="3 4">
    <name type="scientific">Gemmatimonas groenlandica</name>
    <dbReference type="NCBI Taxonomy" id="2732249"/>
    <lineage>
        <taxon>Bacteria</taxon>
        <taxon>Pseudomonadati</taxon>
        <taxon>Gemmatimonadota</taxon>
        <taxon>Gemmatimonadia</taxon>
        <taxon>Gemmatimonadales</taxon>
        <taxon>Gemmatimonadaceae</taxon>
        <taxon>Gemmatimonas</taxon>
    </lineage>
</organism>
<dbReference type="KEGG" id="ggr:HKW67_15220"/>
<proteinExistence type="predicted"/>
<dbReference type="RefSeq" id="WP_171226202.1">
    <property type="nucleotide sequence ID" value="NZ_CP053085.1"/>
</dbReference>
<gene>
    <name evidence="3" type="ORF">HKW67_15220</name>
</gene>
<sequence>MSIRPARRRALLLWLALIASVSCSGGGKDGTVTEPTAVLTTLTVALSSATLQVNQSSQATASGLDQNNRAIGVGAVTWSSSSPSVATISPSGTISALAPGQTTITGASQGKQGTATLTVPLAPAIADFAIVDAQFTQGVQVADGSLPMVLAGNAAVVNVLVRASTAVTRPMQIVLRLLDASGALVRSDTALSVGALGTAPSFEAPSVQFLVPAAVLRSGLRWQVLRDPKGAAPDDSVANDAFPRAGAATLATVTVPPLNIRFVPIVLSAHGNATGAVNTAVLPQYLRSLLSIHPLGVVNARVGTPLTTAASFGITPSGGAAPFWQQVLAELDLARVVDPVESTANWYGVVVPPAGFNNTTLGGFSYIPPTTANTGPGTRTSVGVQINWFTRPTQARDLVAHEIGHTFGRAHAPCGGAGSPLDLTYPLATGTLEQSGHDVFAWANGLATSAPTVDKSAGDAMGYCFPVWSSAYTYRAVLAFRGLIAASALTVDLPRVRAVPSAARRRTLVVRGSITNGHQLRLEPAFALDARPSLPDRAGSYRVEGLDADGRVLFAHTFEPFVLAHMPDVRPFTVVLPSDAALEAQLVSIVVRGPAGTQRIDRSPAAGMVPVARATQAVREGNGMVNVACADASARGILVLDSSTGTVLGSAPAASLRIAAASAAAVAVVCSDGVGSQRTRVDVR</sequence>
<evidence type="ECO:0000256" key="1">
    <source>
        <dbReference type="SAM" id="SignalP"/>
    </source>
</evidence>
<feature type="chain" id="PRO_5026683349" description="BIG2 domain-containing protein" evidence="1">
    <location>
        <begin position="25"/>
        <end position="684"/>
    </location>
</feature>
<evidence type="ECO:0000313" key="3">
    <source>
        <dbReference type="EMBL" id="QJR36769.1"/>
    </source>
</evidence>
<feature type="domain" description="BIG2" evidence="2">
    <location>
        <begin position="38"/>
        <end position="118"/>
    </location>
</feature>
<dbReference type="AlphaFoldDB" id="A0A6M4ISS5"/>
<dbReference type="InterPro" id="IPR008964">
    <property type="entry name" value="Invasin/intimin_cell_adhesion"/>
</dbReference>
<dbReference type="SMART" id="SM00635">
    <property type="entry name" value="BID_2"/>
    <property type="match status" value="1"/>
</dbReference>
<dbReference type="EMBL" id="CP053085">
    <property type="protein sequence ID" value="QJR36769.1"/>
    <property type="molecule type" value="Genomic_DNA"/>
</dbReference>
<dbReference type="Proteomes" id="UP000500938">
    <property type="component" value="Chromosome"/>
</dbReference>